<evidence type="ECO:0000313" key="3">
    <source>
        <dbReference type="Proteomes" id="UP000217289"/>
    </source>
</evidence>
<protein>
    <recommendedName>
        <fullName evidence="1">Helix-turn-helix domain-containing protein</fullName>
    </recommendedName>
</protein>
<evidence type="ECO:0000313" key="2">
    <source>
        <dbReference type="EMBL" id="ATB30749.1"/>
    </source>
</evidence>
<sequence length="155" mass="17486">MLRRENEPIALPPEKLPIAQRILRQLELATDGQGTKRQAPLLVLPNGDQVELPEEAAALLRDLFAALVDGEAVSVVPLHRELSTQEAADLLNISRQGLVNLLEAGKLPFYKPHKHRRIRAADLLRYKQRRDEERAEALRELTQLSEEAGDYFGEP</sequence>
<dbReference type="SUPFAM" id="SSF46955">
    <property type="entry name" value="Putative DNA-binding domain"/>
    <property type="match status" value="1"/>
</dbReference>
<keyword evidence="3" id="KW-1185">Reference proteome</keyword>
<dbReference type="Pfam" id="PF12728">
    <property type="entry name" value="HTH_17"/>
    <property type="match status" value="1"/>
</dbReference>
<dbReference type="NCBIfam" id="TIGR01764">
    <property type="entry name" value="excise"/>
    <property type="match status" value="1"/>
</dbReference>
<dbReference type="InterPro" id="IPR009061">
    <property type="entry name" value="DNA-bd_dom_put_sf"/>
</dbReference>
<dbReference type="InterPro" id="IPR041657">
    <property type="entry name" value="HTH_17"/>
</dbReference>
<dbReference type="KEGG" id="mbd:MEBOL_004211"/>
<dbReference type="InterPro" id="IPR010093">
    <property type="entry name" value="SinI_DNA-bd"/>
</dbReference>
<dbReference type="RefSeq" id="WP_095979168.1">
    <property type="nucleotide sequence ID" value="NZ_CP022163.1"/>
</dbReference>
<proteinExistence type="predicted"/>
<accession>A0A250IG01</accession>
<feature type="domain" description="Helix-turn-helix" evidence="1">
    <location>
        <begin position="82"/>
        <end position="130"/>
    </location>
</feature>
<name>A0A250IG01_9BACT</name>
<dbReference type="AlphaFoldDB" id="A0A250IG01"/>
<dbReference type="OrthoDB" id="26212at2"/>
<evidence type="ECO:0000259" key="1">
    <source>
        <dbReference type="Pfam" id="PF12728"/>
    </source>
</evidence>
<reference evidence="2 3" key="1">
    <citation type="submission" date="2017-06" db="EMBL/GenBank/DDBJ databases">
        <authorList>
            <person name="Kim H.J."/>
            <person name="Triplett B.A."/>
        </authorList>
    </citation>
    <scope>NUCLEOTIDE SEQUENCE [LARGE SCALE GENOMIC DNA]</scope>
    <source>
        <strain evidence="2 3">DSM 14713</strain>
    </source>
</reference>
<dbReference type="GO" id="GO:0003677">
    <property type="term" value="F:DNA binding"/>
    <property type="evidence" value="ECO:0007669"/>
    <property type="project" value="InterPro"/>
</dbReference>
<dbReference type="EMBL" id="CP022163">
    <property type="protein sequence ID" value="ATB30749.1"/>
    <property type="molecule type" value="Genomic_DNA"/>
</dbReference>
<gene>
    <name evidence="2" type="ORF">MEBOL_004211</name>
</gene>
<dbReference type="Proteomes" id="UP000217289">
    <property type="component" value="Chromosome"/>
</dbReference>
<organism evidence="2 3">
    <name type="scientific">Melittangium boletus DSM 14713</name>
    <dbReference type="NCBI Taxonomy" id="1294270"/>
    <lineage>
        <taxon>Bacteria</taxon>
        <taxon>Pseudomonadati</taxon>
        <taxon>Myxococcota</taxon>
        <taxon>Myxococcia</taxon>
        <taxon>Myxococcales</taxon>
        <taxon>Cystobacterineae</taxon>
        <taxon>Archangiaceae</taxon>
        <taxon>Melittangium</taxon>
    </lineage>
</organism>